<dbReference type="Pfam" id="PF06500">
    <property type="entry name" value="FrsA-like"/>
    <property type="match status" value="1"/>
</dbReference>
<keyword evidence="2" id="KW-0732">Signal</keyword>
<feature type="signal peptide" evidence="2">
    <location>
        <begin position="1"/>
        <end position="22"/>
    </location>
</feature>
<feature type="chain" id="PRO_5047302288" evidence="2">
    <location>
        <begin position="23"/>
        <end position="418"/>
    </location>
</feature>
<dbReference type="RefSeq" id="WP_027311710.1">
    <property type="nucleotide sequence ID" value="NZ_JBHLZN010000002.1"/>
</dbReference>
<keyword evidence="4" id="KW-1185">Reference proteome</keyword>
<gene>
    <name evidence="3" type="ORF">ACFFLH_07395</name>
</gene>
<name>A0ABV5ZAC5_9GAMM</name>
<comment type="caution">
    <text evidence="3">The sequence shown here is derived from an EMBL/GenBank/DDBJ whole genome shotgun (WGS) entry which is preliminary data.</text>
</comment>
<evidence type="ECO:0000256" key="2">
    <source>
        <dbReference type="SAM" id="SignalP"/>
    </source>
</evidence>
<dbReference type="PANTHER" id="PTHR22946">
    <property type="entry name" value="DIENELACTONE HYDROLASE DOMAIN-CONTAINING PROTEIN-RELATED"/>
    <property type="match status" value="1"/>
</dbReference>
<dbReference type="GO" id="GO:0016787">
    <property type="term" value="F:hydrolase activity"/>
    <property type="evidence" value="ECO:0007669"/>
    <property type="project" value="UniProtKB-KW"/>
</dbReference>
<dbReference type="Gene3D" id="3.40.50.1820">
    <property type="entry name" value="alpha/beta hydrolase"/>
    <property type="match status" value="1"/>
</dbReference>
<dbReference type="EMBL" id="JBHLZN010000002">
    <property type="protein sequence ID" value="MFB9886226.1"/>
    <property type="molecule type" value="Genomic_DNA"/>
</dbReference>
<keyword evidence="1 3" id="KW-0378">Hydrolase</keyword>
<organism evidence="3 4">
    <name type="scientific">Balneatrix alpica</name>
    <dbReference type="NCBI Taxonomy" id="75684"/>
    <lineage>
        <taxon>Bacteria</taxon>
        <taxon>Pseudomonadati</taxon>
        <taxon>Pseudomonadota</taxon>
        <taxon>Gammaproteobacteria</taxon>
        <taxon>Oceanospirillales</taxon>
        <taxon>Balneatrichaceae</taxon>
        <taxon>Balneatrix</taxon>
    </lineage>
</organism>
<proteinExistence type="predicted"/>
<sequence length="418" mass="45865">MFRQHWFASALLATCLIPNAQAATEPDPSGASFRDPTEGNWYHPIEPDSWAHVGAEPAVIEEVLSRIATAEGIRRHPEQPDTLVNYGPGHWIYEWSQAGDQAQMLAKAAEQNGDQDSAKRLYLAATSYYLRASSPHTDEPANLAALQQAQINYRQAGRYLPVPLQVVEIPFAGQHFKGNLHLPQGNGPFPLIVMSFGSDVAKEEGMPFFEKQLAPRGIVLLMIDMPGMGDSRAWRITADIDKLHSAAVNYSRTLANIDSKNIFVMGASFGGTPVARMLLARPELDLAGLVYICGPIHRPFMAPAETLEQFPAFTMDGVRTRLGLPPDAPASAISAKLQPLSLLQQGLLNPQQPQPRNTPLLILSTNADPVAPLADIDLLQQHSQRSKRLIYDVPGHCPDRDSREAIAASWVQDQLRSN</sequence>
<reference evidence="3 4" key="1">
    <citation type="submission" date="2024-09" db="EMBL/GenBank/DDBJ databases">
        <authorList>
            <person name="Sun Q."/>
            <person name="Mori K."/>
        </authorList>
    </citation>
    <scope>NUCLEOTIDE SEQUENCE [LARGE SCALE GENOMIC DNA]</scope>
    <source>
        <strain evidence="3 4">ATCC 51285</strain>
    </source>
</reference>
<dbReference type="Proteomes" id="UP001589628">
    <property type="component" value="Unassembled WGS sequence"/>
</dbReference>
<evidence type="ECO:0000313" key="3">
    <source>
        <dbReference type="EMBL" id="MFB9886226.1"/>
    </source>
</evidence>
<dbReference type="InterPro" id="IPR050261">
    <property type="entry name" value="FrsA_esterase"/>
</dbReference>
<protein>
    <submittedName>
        <fullName evidence="3">Alpha/beta fold hydrolase</fullName>
    </submittedName>
</protein>
<evidence type="ECO:0000313" key="4">
    <source>
        <dbReference type="Proteomes" id="UP001589628"/>
    </source>
</evidence>
<dbReference type="InterPro" id="IPR010520">
    <property type="entry name" value="FrsA-like"/>
</dbReference>
<dbReference type="PANTHER" id="PTHR22946:SF4">
    <property type="entry name" value="ESTERASE FRSA"/>
    <property type="match status" value="1"/>
</dbReference>
<evidence type="ECO:0000256" key="1">
    <source>
        <dbReference type="ARBA" id="ARBA00022801"/>
    </source>
</evidence>
<dbReference type="SUPFAM" id="SSF53474">
    <property type="entry name" value="alpha/beta-Hydrolases"/>
    <property type="match status" value="1"/>
</dbReference>
<dbReference type="InterPro" id="IPR029058">
    <property type="entry name" value="AB_hydrolase_fold"/>
</dbReference>
<accession>A0ABV5ZAC5</accession>